<dbReference type="EMBL" id="OZ021742">
    <property type="protein sequence ID" value="CAK9327904.1"/>
    <property type="molecule type" value="Genomic_DNA"/>
</dbReference>
<protein>
    <recommendedName>
        <fullName evidence="1">Calmodulin binding protein-like N-terminal domain-containing protein</fullName>
    </recommendedName>
</protein>
<reference evidence="2 3" key="1">
    <citation type="submission" date="2024-03" db="EMBL/GenBank/DDBJ databases">
        <authorList>
            <person name="Gkanogiannis A."/>
            <person name="Becerra Lopez-Lavalle L."/>
        </authorList>
    </citation>
    <scope>NUCLEOTIDE SEQUENCE [LARGE SCALE GENOMIC DNA]</scope>
</reference>
<accession>A0ABP0Z550</accession>
<gene>
    <name evidence="2" type="ORF">CITCOLO1_LOCUS20300</name>
</gene>
<dbReference type="PANTHER" id="PTHR31713:SF43">
    <property type="entry name" value="CALMODULIN-BINDING PROTEIN 60 G"/>
    <property type="match status" value="1"/>
</dbReference>
<organism evidence="2 3">
    <name type="scientific">Citrullus colocynthis</name>
    <name type="common">colocynth</name>
    <dbReference type="NCBI Taxonomy" id="252529"/>
    <lineage>
        <taxon>Eukaryota</taxon>
        <taxon>Viridiplantae</taxon>
        <taxon>Streptophyta</taxon>
        <taxon>Embryophyta</taxon>
        <taxon>Tracheophyta</taxon>
        <taxon>Spermatophyta</taxon>
        <taxon>Magnoliopsida</taxon>
        <taxon>eudicotyledons</taxon>
        <taxon>Gunneridae</taxon>
        <taxon>Pentapetalae</taxon>
        <taxon>rosids</taxon>
        <taxon>fabids</taxon>
        <taxon>Cucurbitales</taxon>
        <taxon>Cucurbitaceae</taxon>
        <taxon>Benincaseae</taxon>
        <taxon>Citrullus</taxon>
    </lineage>
</organism>
<dbReference type="InterPro" id="IPR046831">
    <property type="entry name" value="Calmodulin_bind_N"/>
</dbReference>
<dbReference type="Proteomes" id="UP001642487">
    <property type="component" value="Chromosome 8"/>
</dbReference>
<dbReference type="InterPro" id="IPR012416">
    <property type="entry name" value="CBP60"/>
</dbReference>
<dbReference type="Pfam" id="PF07887">
    <property type="entry name" value="Calmodulin_bind"/>
    <property type="match status" value="1"/>
</dbReference>
<proteinExistence type="predicted"/>
<name>A0ABP0Z550_9ROSI</name>
<keyword evidence="3" id="KW-1185">Reference proteome</keyword>
<dbReference type="PANTHER" id="PTHR31713">
    <property type="entry name" value="OS02G0177800 PROTEIN"/>
    <property type="match status" value="1"/>
</dbReference>
<evidence type="ECO:0000313" key="2">
    <source>
        <dbReference type="EMBL" id="CAK9327904.1"/>
    </source>
</evidence>
<feature type="domain" description="Calmodulin binding protein-like N-terminal" evidence="1">
    <location>
        <begin position="90"/>
        <end position="240"/>
    </location>
</feature>
<evidence type="ECO:0000313" key="3">
    <source>
        <dbReference type="Proteomes" id="UP001642487"/>
    </source>
</evidence>
<sequence>MVQPFEPVQQDDEQQQNQPNRICHCLTSGLGVGAEVLRDESLAYFEKQFRLLVREEVKTQLQAHFNLSHQSYSSSSRSMKEVGVMGMVNLRLRFMNNIPSIMFTKDKIKAENREAVEVGLFDVTNNSIVETQHPLSSMLIEVVVLNGEFNVDEEAITQSDFDKNIVPQRMGKPPFHVGHTRFRLKNGILFINNLSFTTNSSRSKTKNIRLGLRVMEDQIMPNNNYPTIRRAVSNPFKVKNRPLQQNKLTKDMKPNDELGPTYELKQPIIFVCKKQQSLGENGGMENEGVFNQNTAASNGHELADQTFLGDFKSSIISYLKVWNFLCSN</sequence>
<evidence type="ECO:0000259" key="1">
    <source>
        <dbReference type="Pfam" id="PF07887"/>
    </source>
</evidence>